<evidence type="ECO:0000313" key="2">
    <source>
        <dbReference type="Proteomes" id="UP000274358"/>
    </source>
</evidence>
<dbReference type="GO" id="GO:0016740">
    <property type="term" value="F:transferase activity"/>
    <property type="evidence" value="ECO:0007669"/>
    <property type="project" value="UniProtKB-KW"/>
</dbReference>
<dbReference type="Pfam" id="PF07395">
    <property type="entry name" value="Mig-14"/>
    <property type="match status" value="1"/>
</dbReference>
<reference evidence="1 2" key="1">
    <citation type="submission" date="2018-12" db="EMBL/GenBank/DDBJ databases">
        <title>Dyella dinghuensis sp. nov. DHOA06 and Dyella choica sp. nov. 4M-K27, isolated from forest soil.</title>
        <authorList>
            <person name="Qiu L.-H."/>
            <person name="Gao Z.-H."/>
        </authorList>
    </citation>
    <scope>NUCLEOTIDE SEQUENCE [LARGE SCALE GENOMIC DNA]</scope>
    <source>
        <strain evidence="1 2">4M-K27</strain>
    </source>
</reference>
<accession>A0A432M6Z9</accession>
<organism evidence="1 2">
    <name type="scientific">Dyella choica</name>
    <dbReference type="NCBI Taxonomy" id="1927959"/>
    <lineage>
        <taxon>Bacteria</taxon>
        <taxon>Pseudomonadati</taxon>
        <taxon>Pseudomonadota</taxon>
        <taxon>Gammaproteobacteria</taxon>
        <taxon>Lysobacterales</taxon>
        <taxon>Rhodanobacteraceae</taxon>
        <taxon>Dyella</taxon>
    </lineage>
</organism>
<name>A0A432M6Z9_9GAMM</name>
<dbReference type="EMBL" id="RYYV01000006">
    <property type="protein sequence ID" value="RUL76102.1"/>
    <property type="molecule type" value="Genomic_DNA"/>
</dbReference>
<protein>
    <submittedName>
        <fullName evidence="1">GNAT family N-acetyltransferase</fullName>
    </submittedName>
</protein>
<comment type="caution">
    <text evidence="1">The sequence shown here is derived from an EMBL/GenBank/DDBJ whole genome shotgun (WGS) entry which is preliminary data.</text>
</comment>
<keyword evidence="2" id="KW-1185">Reference proteome</keyword>
<proteinExistence type="predicted"/>
<dbReference type="Proteomes" id="UP000274358">
    <property type="component" value="Unassembled WGS sequence"/>
</dbReference>
<dbReference type="AlphaFoldDB" id="A0A432M6Z9"/>
<keyword evidence="1" id="KW-0808">Transferase</keyword>
<dbReference type="RefSeq" id="WP_126684666.1">
    <property type="nucleotide sequence ID" value="NZ_RYYV01000006.1"/>
</dbReference>
<evidence type="ECO:0000313" key="1">
    <source>
        <dbReference type="EMBL" id="RUL76102.1"/>
    </source>
</evidence>
<dbReference type="OrthoDB" id="6447890at2"/>
<gene>
    <name evidence="1" type="ORF">EKH80_10340</name>
</gene>
<sequence length="311" mass="35508">MASETLLLTRFGSGLRSLNTRQISAEEYAHCYREWGGSFIVHPEVLNYFEATHNVKVRYRGYFKNGQCVGAVPVWGAFVAGDHSALHAHQLDRKEDFGYPVIHLPIDPQSKCHVLYKAKYLLSLQQPQIAGALFMKRKQMAILKQLPDELEAGKKEYQIKERRFKRQGGIARDIQAFSGEEIAAIYVDLFQQRWDRPPQGAAMLGHTFSALKKFLFGKILWLDDHPIAIQINYRADTRRTICIDYVNGGVVKTLKNLSPGSLLSYINGCNACEESRQTGKQLIYSYGKANTEYKDQWCHRVTRGLTGYWLP</sequence>
<dbReference type="InterPro" id="IPR009977">
    <property type="entry name" value="Mig-14"/>
</dbReference>